<protein>
    <recommendedName>
        <fullName evidence="3">Secreted protein</fullName>
    </recommendedName>
</protein>
<comment type="caution">
    <text evidence="1">The sequence shown here is derived from an EMBL/GenBank/DDBJ whole genome shotgun (WGS) entry which is preliminary data.</text>
</comment>
<organism evidence="1 2">
    <name type="scientific">Micromonospora sonneratiae</name>
    <dbReference type="NCBI Taxonomy" id="1184706"/>
    <lineage>
        <taxon>Bacteria</taxon>
        <taxon>Bacillati</taxon>
        <taxon>Actinomycetota</taxon>
        <taxon>Actinomycetes</taxon>
        <taxon>Micromonosporales</taxon>
        <taxon>Micromonosporaceae</taxon>
        <taxon>Micromonospora</taxon>
    </lineage>
</organism>
<dbReference type="EMBL" id="JBHTMP010000003">
    <property type="protein sequence ID" value="MFD1320169.1"/>
    <property type="molecule type" value="Genomic_DNA"/>
</dbReference>
<keyword evidence="2" id="KW-1185">Reference proteome</keyword>
<gene>
    <name evidence="1" type="ORF">ACFQ4H_03595</name>
</gene>
<accession>A0ABW3Y6U1</accession>
<proteinExistence type="predicted"/>
<dbReference type="Proteomes" id="UP001597260">
    <property type="component" value="Unassembled WGS sequence"/>
</dbReference>
<dbReference type="RefSeq" id="WP_377566883.1">
    <property type="nucleotide sequence ID" value="NZ_JBHTMP010000003.1"/>
</dbReference>
<name>A0ABW3Y6U1_9ACTN</name>
<evidence type="ECO:0000313" key="2">
    <source>
        <dbReference type="Proteomes" id="UP001597260"/>
    </source>
</evidence>
<evidence type="ECO:0000313" key="1">
    <source>
        <dbReference type="EMBL" id="MFD1320169.1"/>
    </source>
</evidence>
<sequence>MSQPPVWLLDVDGVINAARPGWSAAPHRADVWSPTDHCQYPLRWAPTLVDRIRALHVAKSVEVRWCTTWCPDADQLERLWRFPPLDRALAENPVPKGSYGWPLKLAAARKVLASGRRLVWTDDEAVPPDGPDRDELVQDGRALLIAPSPRRGLQPDDLVAIEAFLSGAATEDS</sequence>
<evidence type="ECO:0008006" key="3">
    <source>
        <dbReference type="Google" id="ProtNLM"/>
    </source>
</evidence>
<reference evidence="2" key="1">
    <citation type="journal article" date="2019" name="Int. J. Syst. Evol. Microbiol.">
        <title>The Global Catalogue of Microorganisms (GCM) 10K type strain sequencing project: providing services to taxonomists for standard genome sequencing and annotation.</title>
        <authorList>
            <consortium name="The Broad Institute Genomics Platform"/>
            <consortium name="The Broad Institute Genome Sequencing Center for Infectious Disease"/>
            <person name="Wu L."/>
            <person name="Ma J."/>
        </authorList>
    </citation>
    <scope>NUCLEOTIDE SEQUENCE [LARGE SCALE GENOMIC DNA]</scope>
    <source>
        <strain evidence="2">JCM 31037</strain>
    </source>
</reference>